<dbReference type="AlphaFoldDB" id="C1BMX3"/>
<evidence type="ECO:0000313" key="3">
    <source>
        <dbReference type="EMBL" id="ACO10376.1"/>
    </source>
</evidence>
<feature type="chain" id="PRO_5002907465" evidence="1">
    <location>
        <begin position="24"/>
        <end position="246"/>
    </location>
</feature>
<dbReference type="PANTHER" id="PTHR18945">
    <property type="entry name" value="NEUROTRANSMITTER GATED ION CHANNEL"/>
    <property type="match status" value="1"/>
</dbReference>
<dbReference type="InterPro" id="IPR036734">
    <property type="entry name" value="Neur_chan_lig-bd_sf"/>
</dbReference>
<dbReference type="GO" id="GO:0016020">
    <property type="term" value="C:membrane"/>
    <property type="evidence" value="ECO:0007669"/>
    <property type="project" value="InterPro"/>
</dbReference>
<organism evidence="3">
    <name type="scientific">Caligus rogercresseyi</name>
    <name type="common">Sea louse</name>
    <dbReference type="NCBI Taxonomy" id="217165"/>
    <lineage>
        <taxon>Eukaryota</taxon>
        <taxon>Metazoa</taxon>
        <taxon>Ecdysozoa</taxon>
        <taxon>Arthropoda</taxon>
        <taxon>Crustacea</taxon>
        <taxon>Multicrustacea</taxon>
        <taxon>Hexanauplia</taxon>
        <taxon>Copepoda</taxon>
        <taxon>Siphonostomatoida</taxon>
        <taxon>Caligidae</taxon>
        <taxon>Caligus</taxon>
    </lineage>
</organism>
<dbReference type="Pfam" id="PF02931">
    <property type="entry name" value="Neur_chan_LBD"/>
    <property type="match status" value="1"/>
</dbReference>
<dbReference type="SUPFAM" id="SSF63712">
    <property type="entry name" value="Nicotinic receptor ligand binding domain-like"/>
    <property type="match status" value="1"/>
</dbReference>
<gene>
    <name evidence="3" type="primary">ACHA3</name>
</gene>
<protein>
    <submittedName>
        <fullName evidence="3">Neuronal acetylcholine receptor subunit alpha-3</fullName>
    </submittedName>
</protein>
<accession>C1BMX3</accession>
<dbReference type="GO" id="GO:0004888">
    <property type="term" value="F:transmembrane signaling receptor activity"/>
    <property type="evidence" value="ECO:0007669"/>
    <property type="project" value="InterPro"/>
</dbReference>
<dbReference type="Gene3D" id="2.70.170.10">
    <property type="entry name" value="Neurotransmitter-gated ion-channel ligand-binding domain"/>
    <property type="match status" value="1"/>
</dbReference>
<proteinExistence type="evidence at transcript level"/>
<keyword evidence="3" id="KW-0675">Receptor</keyword>
<evidence type="ECO:0000259" key="2">
    <source>
        <dbReference type="Pfam" id="PF02931"/>
    </source>
</evidence>
<feature type="signal peptide" evidence="1">
    <location>
        <begin position="1"/>
        <end position="23"/>
    </location>
</feature>
<sequence>MEFLNKMLNTSLILLCLAVGALGSASSSSKGRLIAELFQDYDRDVPPGSDELISPVAFSLDPTCMELSSEGELEGSVWERINWQDDRLVWEPKNYSGISVLRVHNSKLWKPDIVLYSKKSAIYLDPDYNILIYSTGKILSVPDKRIRVHCTNANFTSPWALQECKLKYGSWTYHQGQLELSIRNGTSLVSEFNEYCPLKLLDMTNELTIKKYDCCEEDYASIEVKLRFQRQFLVTPAGIIKNPQVV</sequence>
<evidence type="ECO:0000256" key="1">
    <source>
        <dbReference type="SAM" id="SignalP"/>
    </source>
</evidence>
<feature type="domain" description="Neurotransmitter-gated ion-channel ligand-binding" evidence="2">
    <location>
        <begin position="31"/>
        <end position="231"/>
    </location>
</feature>
<dbReference type="EMBL" id="BT075952">
    <property type="protein sequence ID" value="ACO10376.1"/>
    <property type="molecule type" value="mRNA"/>
</dbReference>
<keyword evidence="1" id="KW-0732">Signal</keyword>
<dbReference type="GO" id="GO:0005230">
    <property type="term" value="F:extracellular ligand-gated monoatomic ion channel activity"/>
    <property type="evidence" value="ECO:0007669"/>
    <property type="project" value="InterPro"/>
</dbReference>
<name>C1BMX3_CALRO</name>
<dbReference type="InterPro" id="IPR006202">
    <property type="entry name" value="Neur_chan_lig-bd"/>
</dbReference>
<dbReference type="InterPro" id="IPR006201">
    <property type="entry name" value="Neur_channel"/>
</dbReference>
<reference evidence="3" key="1">
    <citation type="submission" date="2009-03" db="EMBL/GenBank/DDBJ databases">
        <title>Caligus rogercresseyi ESTs and full-length cDNAs.</title>
        <authorList>
            <person name="Yasuike M."/>
            <person name="von Schalburg K."/>
            <person name="Cooper G."/>
            <person name="Leong J."/>
            <person name="Jones S.R.M."/>
            <person name="Koop B.F."/>
        </authorList>
    </citation>
    <scope>NUCLEOTIDE SEQUENCE</scope>
    <source>
        <tissue evidence="3">Whole tissue</tissue>
    </source>
</reference>